<accession>A0A0U5ALR3</accession>
<dbReference type="InterPro" id="IPR011990">
    <property type="entry name" value="TPR-like_helical_dom_sf"/>
</dbReference>
<dbReference type="SMART" id="SM00028">
    <property type="entry name" value="TPR"/>
    <property type="match status" value="5"/>
</dbReference>
<dbReference type="PANTHER" id="PTHR44943:SF8">
    <property type="entry name" value="TPR REPEAT-CONTAINING PROTEIN MJ0263"/>
    <property type="match status" value="1"/>
</dbReference>
<evidence type="ECO:0000313" key="6">
    <source>
        <dbReference type="Proteomes" id="UP000068196"/>
    </source>
</evidence>
<name>A0A0U5ALR3_9BACT</name>
<dbReference type="InterPro" id="IPR051685">
    <property type="entry name" value="Ycf3/AcsC/BcsC/TPR_MFPF"/>
</dbReference>
<keyword evidence="2 3" id="KW-0802">TPR repeat</keyword>
<gene>
    <name evidence="5" type="ORF">THC_0390</name>
</gene>
<dbReference type="AlphaFoldDB" id="A0A0U5ALR3"/>
<sequence length="529" mass="62387">MRPSILKPYLIKNKLFFCIVLFLSLIFAKPLLSASPNFERAYYYFLMSQLFTDNATDVEKNLKKALELSKDSFFLRKMLFSFYLQNNKLEEAEKIGENLYKKYPYDRDLVFLMSKLYLQQERPNRAMGVLEKYMEKNPRDDEILSFLISLYLQQKEWDLALAKLDALSKRHPDAYAIWLFKARIYREKKDQVSAKNAYLKALELAPSNKALLVETLRYLESISSFEDIEKILQDYLVKNPEDKDFLRLLLGYYLEQKSWEKSEKLLKEYLEKNKDQPEFLFYLGLTLEYKNKLEEALKIYAEIPVGSPWHLEAQKRSFELFKKQDLKLAKKFLDDLKAKGLDEKSYLLFLAHAYEDIDECEVGAEIALEGLKKYQEDPDLSLALASNYACLEDYQKVLEVVSPLLKKLPEDAYILNFVGYSLVELGREFEKAEELLLKAEKIKPNDPYIEDSLGWLYFKKDDLEKAKAYLEKAFKNAKTDEPVIWEHLGDLYLKLQKKKEACELYKKALEKTVHKREKNRLLEKVKACP</sequence>
<dbReference type="PROSITE" id="PS50005">
    <property type="entry name" value="TPR"/>
    <property type="match status" value="2"/>
</dbReference>
<evidence type="ECO:0000256" key="1">
    <source>
        <dbReference type="ARBA" id="ARBA00022737"/>
    </source>
</evidence>
<proteinExistence type="predicted"/>
<dbReference type="STRING" id="1653476.THC_0390"/>
<evidence type="ECO:0000313" key="5">
    <source>
        <dbReference type="EMBL" id="BAU22786.1"/>
    </source>
</evidence>
<keyword evidence="1" id="KW-0677">Repeat</keyword>
<dbReference type="KEGG" id="cthi:THC_0390"/>
<dbReference type="OrthoDB" id="9814220at2"/>
<feature type="repeat" description="TPR" evidence="3">
    <location>
        <begin position="482"/>
        <end position="515"/>
    </location>
</feature>
<dbReference type="Pfam" id="PF13432">
    <property type="entry name" value="TPR_16"/>
    <property type="match status" value="1"/>
</dbReference>
<dbReference type="EMBL" id="AP014945">
    <property type="protein sequence ID" value="BAU22786.1"/>
    <property type="molecule type" value="Genomic_DNA"/>
</dbReference>
<dbReference type="Pfam" id="PF14559">
    <property type="entry name" value="TPR_19"/>
    <property type="match status" value="1"/>
</dbReference>
<dbReference type="Pfam" id="PF13181">
    <property type="entry name" value="TPR_8"/>
    <property type="match status" value="2"/>
</dbReference>
<keyword evidence="6" id="KW-1185">Reference proteome</keyword>
<dbReference type="SUPFAM" id="SSF48452">
    <property type="entry name" value="TPR-like"/>
    <property type="match status" value="2"/>
</dbReference>
<evidence type="ECO:0000256" key="3">
    <source>
        <dbReference type="PROSITE-ProRule" id="PRU00339"/>
    </source>
</evidence>
<evidence type="ECO:0000256" key="4">
    <source>
        <dbReference type="SAM" id="Coils"/>
    </source>
</evidence>
<organism evidence="5 6">
    <name type="scientific">Caldimicrobium thiodismutans</name>
    <dbReference type="NCBI Taxonomy" id="1653476"/>
    <lineage>
        <taxon>Bacteria</taxon>
        <taxon>Pseudomonadati</taxon>
        <taxon>Thermodesulfobacteriota</taxon>
        <taxon>Thermodesulfobacteria</taxon>
        <taxon>Thermodesulfobacteriales</taxon>
        <taxon>Thermodesulfobacteriaceae</taxon>
        <taxon>Caldimicrobium</taxon>
    </lineage>
</organism>
<reference evidence="5 6" key="1">
    <citation type="journal article" date="2016" name="Int. J. Syst. Evol. Microbiol.">
        <title>Caldimicrobium thiodismutans sp. nov., a sulfur-disproportionating bacterium isolated from a hot spring, and emended description of the genus Caldimicrobium.</title>
        <authorList>
            <person name="Kojima H."/>
            <person name="Umezawa K."/>
            <person name="Fukui M."/>
        </authorList>
    </citation>
    <scope>NUCLEOTIDE SEQUENCE [LARGE SCALE GENOMIC DNA]</scope>
    <source>
        <strain evidence="5 6">TF1</strain>
    </source>
</reference>
<dbReference type="Gene3D" id="1.25.40.10">
    <property type="entry name" value="Tetratricopeptide repeat domain"/>
    <property type="match status" value="2"/>
</dbReference>
<feature type="repeat" description="TPR" evidence="3">
    <location>
        <begin position="175"/>
        <end position="208"/>
    </location>
</feature>
<dbReference type="InterPro" id="IPR019734">
    <property type="entry name" value="TPR_rpt"/>
</dbReference>
<feature type="coiled-coil region" evidence="4">
    <location>
        <begin position="422"/>
        <end position="480"/>
    </location>
</feature>
<evidence type="ECO:0000256" key="2">
    <source>
        <dbReference type="ARBA" id="ARBA00022803"/>
    </source>
</evidence>
<dbReference type="Proteomes" id="UP000068196">
    <property type="component" value="Chromosome"/>
</dbReference>
<keyword evidence="4" id="KW-0175">Coiled coil</keyword>
<reference evidence="6" key="2">
    <citation type="journal article" date="2016" name="Int. J. Syst. Evol. Microbiol.">
        <title>Caldimicrobium thiodismutans sp. nov., a sulfur-disproportionating bacterium isolated from a hot spring.</title>
        <authorList>
            <person name="Kojima H."/>
            <person name="Umezawa K."/>
            <person name="Fukui M."/>
        </authorList>
    </citation>
    <scope>NUCLEOTIDE SEQUENCE [LARGE SCALE GENOMIC DNA]</scope>
    <source>
        <strain evidence="6">TF1</strain>
    </source>
</reference>
<protein>
    <submittedName>
        <fullName evidence="5">Uncharacterized protein</fullName>
    </submittedName>
</protein>
<dbReference type="PANTHER" id="PTHR44943">
    <property type="entry name" value="CELLULOSE SYNTHASE OPERON PROTEIN C"/>
    <property type="match status" value="1"/>
</dbReference>